<comment type="caution">
    <text evidence="2">The sequence shown here is derived from an EMBL/GenBank/DDBJ whole genome shotgun (WGS) entry which is preliminary data.</text>
</comment>
<dbReference type="RefSeq" id="WP_307421070.1">
    <property type="nucleotide sequence ID" value="NZ_JAUSVT010000053.1"/>
</dbReference>
<gene>
    <name evidence="2" type="ORF">J2851_007085</name>
</gene>
<sequence>MPKGLIVLEFSALEKTDPAARAAALERAALAVARLDATLDGHPLLPAWQHWVRLEAVRAHAGLDGHRVDPQRLAAFLEGLRLRAPDTAVPHERGADLDALSHALRLYGLMLAAADRRPARELDETTEAPEHRRLAEDALWALTQAAPGARLPALARAMRAWLVADRPRGAVRAALPVALQATGVTKALLPILAGADTLRPDSPTDADGWGLAFACSLEREATEGLTILRRLEHTWRGARAAIGPRRSNSRLPAAVDLLAAAPLLGPARLASLLGCSLRGAGLMMEELVACGAAVEVTGRGSHRLYGLPGTEGIRGETAGPRRHGHRRGRPPKIAVPEPMAAVEPPPPPVPARLERLEVDYTALDALLADTSRVVERVQAILKKR</sequence>
<name>A0ABS4SXI9_9PROT</name>
<feature type="region of interest" description="Disordered" evidence="1">
    <location>
        <begin position="307"/>
        <end position="344"/>
    </location>
</feature>
<keyword evidence="3" id="KW-1185">Reference proteome</keyword>
<dbReference type="EMBL" id="JAGINP010000049">
    <property type="protein sequence ID" value="MBP2297264.1"/>
    <property type="molecule type" value="Genomic_DNA"/>
</dbReference>
<evidence type="ECO:0000313" key="2">
    <source>
        <dbReference type="EMBL" id="MBP2297264.1"/>
    </source>
</evidence>
<evidence type="ECO:0000256" key="1">
    <source>
        <dbReference type="SAM" id="MobiDB-lite"/>
    </source>
</evidence>
<evidence type="ECO:0000313" key="3">
    <source>
        <dbReference type="Proteomes" id="UP000781958"/>
    </source>
</evidence>
<reference evidence="2 3" key="1">
    <citation type="submission" date="2021-03" db="EMBL/GenBank/DDBJ databases">
        <title>Genomic Encyclopedia of Type Strains, Phase III (KMG-III): the genomes of soil and plant-associated and newly described type strains.</title>
        <authorList>
            <person name="Whitman W."/>
        </authorList>
    </citation>
    <scope>NUCLEOTIDE SEQUENCE [LARGE SCALE GENOMIC DNA]</scope>
    <source>
        <strain evidence="2 3">IMMIB AFH-6</strain>
    </source>
</reference>
<proteinExistence type="predicted"/>
<organism evidence="2 3">
    <name type="scientific">Azospirillum rugosum</name>
    <dbReference type="NCBI Taxonomy" id="416170"/>
    <lineage>
        <taxon>Bacteria</taxon>
        <taxon>Pseudomonadati</taxon>
        <taxon>Pseudomonadota</taxon>
        <taxon>Alphaproteobacteria</taxon>
        <taxon>Rhodospirillales</taxon>
        <taxon>Azospirillaceae</taxon>
        <taxon>Azospirillum</taxon>
    </lineage>
</organism>
<dbReference type="Proteomes" id="UP000781958">
    <property type="component" value="Unassembled WGS sequence"/>
</dbReference>
<feature type="compositionally biased region" description="Basic residues" evidence="1">
    <location>
        <begin position="320"/>
        <end position="330"/>
    </location>
</feature>
<protein>
    <recommendedName>
        <fullName evidence="4">HTH DNA binding domain-containing protein</fullName>
    </recommendedName>
</protein>
<accession>A0ABS4SXI9</accession>
<evidence type="ECO:0008006" key="4">
    <source>
        <dbReference type="Google" id="ProtNLM"/>
    </source>
</evidence>